<dbReference type="Gene3D" id="3.90.220.20">
    <property type="entry name" value="DNA methylase specificity domains"/>
    <property type="match status" value="2"/>
</dbReference>
<keyword evidence="6" id="KW-0255">Endonuclease</keyword>
<protein>
    <submittedName>
        <fullName evidence="6">Restriction endonuclease subunit S</fullName>
    </submittedName>
</protein>
<dbReference type="PANTHER" id="PTHR30408">
    <property type="entry name" value="TYPE-1 RESTRICTION ENZYME ECOKI SPECIFICITY PROTEIN"/>
    <property type="match status" value="1"/>
</dbReference>
<dbReference type="GO" id="GO:0004519">
    <property type="term" value="F:endonuclease activity"/>
    <property type="evidence" value="ECO:0007669"/>
    <property type="project" value="UniProtKB-KW"/>
</dbReference>
<feature type="domain" description="Type I restriction modification DNA specificity" evidence="5">
    <location>
        <begin position="3"/>
        <end position="184"/>
    </location>
</feature>
<dbReference type="Proteomes" id="UP000814074">
    <property type="component" value="Unassembled WGS sequence"/>
</dbReference>
<dbReference type="InterPro" id="IPR052021">
    <property type="entry name" value="Type-I_RS_S_subunit"/>
</dbReference>
<evidence type="ECO:0000256" key="1">
    <source>
        <dbReference type="ARBA" id="ARBA00010923"/>
    </source>
</evidence>
<keyword evidence="6" id="KW-0540">Nuclease</keyword>
<keyword evidence="4" id="KW-0175">Coiled coil</keyword>
<dbReference type="CDD" id="cd17289">
    <property type="entry name" value="RMtype1_S_BamJRS5ORF1993P-TRD1-CR1_like"/>
    <property type="match status" value="1"/>
</dbReference>
<organism evidence="6 7">
    <name type="scientific">Pseudomonas lactis</name>
    <dbReference type="NCBI Taxonomy" id="1615674"/>
    <lineage>
        <taxon>Bacteria</taxon>
        <taxon>Pseudomonadati</taxon>
        <taxon>Pseudomonadota</taxon>
        <taxon>Gammaproteobacteria</taxon>
        <taxon>Pseudomonadales</taxon>
        <taxon>Pseudomonadaceae</taxon>
        <taxon>Pseudomonas</taxon>
    </lineage>
</organism>
<evidence type="ECO:0000256" key="3">
    <source>
        <dbReference type="ARBA" id="ARBA00023125"/>
    </source>
</evidence>
<dbReference type="SUPFAM" id="SSF116734">
    <property type="entry name" value="DNA methylase specificity domain"/>
    <property type="match status" value="2"/>
</dbReference>
<feature type="coiled-coil region" evidence="4">
    <location>
        <begin position="166"/>
        <end position="193"/>
    </location>
</feature>
<evidence type="ECO:0000313" key="6">
    <source>
        <dbReference type="EMBL" id="MCF5154580.1"/>
    </source>
</evidence>
<sequence length="409" mass="46795">MATWPVKRMDELCEITSSKRIFAADYVSEGVPFYRGREITEKYKGNLDVSTELFITEEKFREIDRKFGAPRQGDLLLTSVGTLGSVYVVKPSDRFYFKDGNLTWFRNFKGLNSQFLYYWIGSPQGKAELKKCTIGSSQSAFTIVLLKGIEIELPPPAVQQRIADILSAYDELIENSQRRIKTLESMVRALYREWFVHFRFPGHESIPRITSSLGEIPQGWEVRKLGNLAEEMRRNVRKGKLEEEQPYVGLEHIPRRSLTLDAWEETNELGSNKLEFKKGEILFGKIRPYFHKVSIAPFDGLCSADTIVIRARQLEYYAIVVSCVSSDEFVAHATATSNGSKMPRANWHVLEEYPVVIPTVEVARQFSAVIEPSIRQMQALVFQTINLRRTRDLLLPRLLSGQINVDPSA</sequence>
<name>A0ABS9FRM0_9PSED</name>
<evidence type="ECO:0000256" key="2">
    <source>
        <dbReference type="ARBA" id="ARBA00022747"/>
    </source>
</evidence>
<proteinExistence type="inferred from homology"/>
<comment type="caution">
    <text evidence="6">The sequence shown here is derived from an EMBL/GenBank/DDBJ whole genome shotgun (WGS) entry which is preliminary data.</text>
</comment>
<reference evidence="6 7" key="1">
    <citation type="submission" date="2019-11" db="EMBL/GenBank/DDBJ databases">
        <title>Epiphytic Pseudomonas syringae from cherry orchards.</title>
        <authorList>
            <person name="Hulin M.T."/>
        </authorList>
    </citation>
    <scope>NUCLEOTIDE SEQUENCE [LARGE SCALE GENOMIC DNA]</scope>
    <source>
        <strain evidence="6 7">PA-6-3B</strain>
    </source>
</reference>
<dbReference type="PANTHER" id="PTHR30408:SF13">
    <property type="entry name" value="TYPE I RESTRICTION ENZYME HINDI SPECIFICITY SUBUNIT"/>
    <property type="match status" value="1"/>
</dbReference>
<dbReference type="RefSeq" id="WP_120248822.1">
    <property type="nucleotide sequence ID" value="NZ_JAEHTJ010000004.1"/>
</dbReference>
<dbReference type="Pfam" id="PF01420">
    <property type="entry name" value="Methylase_S"/>
    <property type="match status" value="1"/>
</dbReference>
<keyword evidence="6" id="KW-0378">Hydrolase</keyword>
<evidence type="ECO:0000313" key="7">
    <source>
        <dbReference type="Proteomes" id="UP000814074"/>
    </source>
</evidence>
<evidence type="ECO:0000256" key="4">
    <source>
        <dbReference type="SAM" id="Coils"/>
    </source>
</evidence>
<keyword evidence="2" id="KW-0680">Restriction system</keyword>
<dbReference type="InterPro" id="IPR044946">
    <property type="entry name" value="Restrct_endonuc_typeI_TRD_sf"/>
</dbReference>
<keyword evidence="3" id="KW-0238">DNA-binding</keyword>
<dbReference type="InterPro" id="IPR000055">
    <property type="entry name" value="Restrct_endonuc_typeI_TRD"/>
</dbReference>
<dbReference type="EMBL" id="WKDU01000021">
    <property type="protein sequence ID" value="MCF5154580.1"/>
    <property type="molecule type" value="Genomic_DNA"/>
</dbReference>
<keyword evidence="7" id="KW-1185">Reference proteome</keyword>
<accession>A0ABS9FRM0</accession>
<comment type="similarity">
    <text evidence="1">Belongs to the type-I restriction system S methylase family.</text>
</comment>
<gene>
    <name evidence="6" type="ORF">GIW47_18430</name>
</gene>
<evidence type="ECO:0000259" key="5">
    <source>
        <dbReference type="Pfam" id="PF01420"/>
    </source>
</evidence>